<evidence type="ECO:0000313" key="2">
    <source>
        <dbReference type="EMBL" id="CAK8690045.1"/>
    </source>
</evidence>
<sequence length="496" mass="57954">MGVRHSKAKSFSDRGSRYRKERPDPEGNSSTTLPLEEKSCRKSEQNRCSFQHCRNQLRVQLPDKFNDNKSVRDSDLNGSQKSQLARACFNERICLANHSKQLQEDDWTYTLSRKDDDKISEHEQIFQLLSSIRAHLEENFSKFDAYKKITIRVSVTPELAPSVSAENKQNKFGQGIDCKSVNNEVETHYKREPNCKSLCRPTLDESTQCHVIQENKKRRMYYHQIPGSENKSCHKESGNISKRDYQPQCIKPCGQKSQSTRKRKTSRRHIYCCCERDKKCSSLLEQRFQEAMYLRLVELQRNISHIRSVADNDDISKKISLTDVDEDCNFKSRIDNTSDSEYSGDETNCVVERSFTKSQGSRMFDPLTRQDMDNIAQKFHIRTKKERVNAESLCLDDLTLVNNSTVNTTRCYHDRTEYQKIKKPSRKKDDRSSKTNHSYPNPTLNEIDGGHTQYSKVMNCAHCNRCRFSKHHVSFQHLSHEHTHHHYYHKAVVYTK</sequence>
<feature type="region of interest" description="Disordered" evidence="1">
    <location>
        <begin position="419"/>
        <end position="450"/>
    </location>
</feature>
<feature type="region of interest" description="Disordered" evidence="1">
    <location>
        <begin position="1"/>
        <end position="38"/>
    </location>
</feature>
<comment type="caution">
    <text evidence="2">The sequence shown here is derived from an EMBL/GenBank/DDBJ whole genome shotgun (WGS) entry which is preliminary data.</text>
</comment>
<dbReference type="Proteomes" id="UP001642483">
    <property type="component" value="Unassembled WGS sequence"/>
</dbReference>
<feature type="compositionally biased region" description="Basic and acidic residues" evidence="1">
    <location>
        <begin position="10"/>
        <end position="25"/>
    </location>
</feature>
<feature type="compositionally biased region" description="Polar residues" evidence="1">
    <location>
        <begin position="435"/>
        <end position="444"/>
    </location>
</feature>
<protein>
    <submittedName>
        <fullName evidence="2">Uncharacterized protein</fullName>
    </submittedName>
</protein>
<keyword evidence="3" id="KW-1185">Reference proteome</keyword>
<accession>A0ABP0GIK9</accession>
<proteinExistence type="predicted"/>
<evidence type="ECO:0000256" key="1">
    <source>
        <dbReference type="SAM" id="MobiDB-lite"/>
    </source>
</evidence>
<gene>
    <name evidence="2" type="ORF">CVLEPA_LOCUS22691</name>
</gene>
<reference evidence="2 3" key="1">
    <citation type="submission" date="2024-02" db="EMBL/GenBank/DDBJ databases">
        <authorList>
            <person name="Daric V."/>
            <person name="Darras S."/>
        </authorList>
    </citation>
    <scope>NUCLEOTIDE SEQUENCE [LARGE SCALE GENOMIC DNA]</scope>
</reference>
<evidence type="ECO:0000313" key="3">
    <source>
        <dbReference type="Proteomes" id="UP001642483"/>
    </source>
</evidence>
<name>A0ABP0GIK9_CLALP</name>
<dbReference type="EMBL" id="CAWYQH010000112">
    <property type="protein sequence ID" value="CAK8690045.1"/>
    <property type="molecule type" value="Genomic_DNA"/>
</dbReference>
<organism evidence="2 3">
    <name type="scientific">Clavelina lepadiformis</name>
    <name type="common">Light-bulb sea squirt</name>
    <name type="synonym">Ascidia lepadiformis</name>
    <dbReference type="NCBI Taxonomy" id="159417"/>
    <lineage>
        <taxon>Eukaryota</taxon>
        <taxon>Metazoa</taxon>
        <taxon>Chordata</taxon>
        <taxon>Tunicata</taxon>
        <taxon>Ascidiacea</taxon>
        <taxon>Aplousobranchia</taxon>
        <taxon>Clavelinidae</taxon>
        <taxon>Clavelina</taxon>
    </lineage>
</organism>